<evidence type="ECO:0000313" key="2">
    <source>
        <dbReference type="Proteomes" id="UP001596456"/>
    </source>
</evidence>
<accession>A0ABW2L0W3</accession>
<reference evidence="2" key="1">
    <citation type="journal article" date="2019" name="Int. J. Syst. Evol. Microbiol.">
        <title>The Global Catalogue of Microorganisms (GCM) 10K type strain sequencing project: providing services to taxonomists for standard genome sequencing and annotation.</title>
        <authorList>
            <consortium name="The Broad Institute Genomics Platform"/>
            <consortium name="The Broad Institute Genome Sequencing Center for Infectious Disease"/>
            <person name="Wu L."/>
            <person name="Ma J."/>
        </authorList>
    </citation>
    <scope>NUCLEOTIDE SEQUENCE [LARGE SCALE GENOMIC DNA]</scope>
    <source>
        <strain evidence="2">CGMCC 1.16275</strain>
    </source>
</reference>
<protein>
    <recommendedName>
        <fullName evidence="3">Prevent-host-death protein</fullName>
    </recommendedName>
</protein>
<evidence type="ECO:0000313" key="1">
    <source>
        <dbReference type="EMBL" id="MFC7334894.1"/>
    </source>
</evidence>
<dbReference type="EMBL" id="JBHTCM010000022">
    <property type="protein sequence ID" value="MFC7334894.1"/>
    <property type="molecule type" value="Genomic_DNA"/>
</dbReference>
<organism evidence="1 2">
    <name type="scientific">Rhodocista pekingensis</name>
    <dbReference type="NCBI Taxonomy" id="201185"/>
    <lineage>
        <taxon>Bacteria</taxon>
        <taxon>Pseudomonadati</taxon>
        <taxon>Pseudomonadota</taxon>
        <taxon>Alphaproteobacteria</taxon>
        <taxon>Rhodospirillales</taxon>
        <taxon>Azospirillaceae</taxon>
        <taxon>Rhodocista</taxon>
    </lineage>
</organism>
<gene>
    <name evidence="1" type="ORF">ACFQPS_17145</name>
</gene>
<proteinExistence type="predicted"/>
<evidence type="ECO:0008006" key="3">
    <source>
        <dbReference type="Google" id="ProtNLM"/>
    </source>
</evidence>
<sequence>MPGHFELTRSVDGLRILADRLARGEELDLTVDGRLVGRAVPALPDGEAQQVREGVAARRRSIIGACKGRAWVADDAFDPDPDLVALFHADALLPGEDPGGRP</sequence>
<keyword evidence="2" id="KW-1185">Reference proteome</keyword>
<dbReference type="Proteomes" id="UP001596456">
    <property type="component" value="Unassembled WGS sequence"/>
</dbReference>
<comment type="caution">
    <text evidence="1">The sequence shown here is derived from an EMBL/GenBank/DDBJ whole genome shotgun (WGS) entry which is preliminary data.</text>
</comment>
<name>A0ABW2L0W3_9PROT</name>
<dbReference type="RefSeq" id="WP_377360435.1">
    <property type="nucleotide sequence ID" value="NZ_JBHTCM010000022.1"/>
</dbReference>